<dbReference type="InterPro" id="IPR005583">
    <property type="entry name" value="YaaA"/>
</dbReference>
<dbReference type="Proteomes" id="UP001500929">
    <property type="component" value="Unassembled WGS sequence"/>
</dbReference>
<dbReference type="EMBL" id="BAAAQY010000001">
    <property type="protein sequence ID" value="GAA2222927.1"/>
    <property type="molecule type" value="Genomic_DNA"/>
</dbReference>
<accession>A0ABN3D814</accession>
<gene>
    <name evidence="1" type="primary">yaaA</name>
    <name evidence="1" type="ORF">GCM10009851_02290</name>
</gene>
<evidence type="ECO:0000313" key="2">
    <source>
        <dbReference type="Proteomes" id="UP001500929"/>
    </source>
</evidence>
<organism evidence="1 2">
    <name type="scientific">Herbiconiux moechotypicola</name>
    <dbReference type="NCBI Taxonomy" id="637393"/>
    <lineage>
        <taxon>Bacteria</taxon>
        <taxon>Bacillati</taxon>
        <taxon>Actinomycetota</taxon>
        <taxon>Actinomycetes</taxon>
        <taxon>Micrococcales</taxon>
        <taxon>Microbacteriaceae</taxon>
        <taxon>Herbiconiux</taxon>
    </lineage>
</organism>
<keyword evidence="2" id="KW-1185">Reference proteome</keyword>
<name>A0ABN3D814_9MICO</name>
<evidence type="ECO:0000313" key="1">
    <source>
        <dbReference type="EMBL" id="GAA2222927.1"/>
    </source>
</evidence>
<proteinExistence type="predicted"/>
<sequence length="248" mass="26940">MLILLPPSETKRDGGEGAPLDYAALAHPRLNPRRRGVVRRLRALARTPDEMMRRLKLGPKLAGEVDRNRAVTSSPTMAAMDRYTGVLYEALDAPTLDGASRERAGERLRIHSALFGLVGGFDPIPAYRLSHDSRLEGETLRATWAAPVSKELAAQGDQLVLDLRSEGYVGLGPVPPTVRSHFLRVVTTGDDGVQRALNHFNKKGKGELARALVQTEHDLDSVDDLIAWGAVTGFALSLAPDGELLLEV</sequence>
<reference evidence="1 2" key="1">
    <citation type="journal article" date="2019" name="Int. J. Syst. Evol. Microbiol.">
        <title>The Global Catalogue of Microorganisms (GCM) 10K type strain sequencing project: providing services to taxonomists for standard genome sequencing and annotation.</title>
        <authorList>
            <consortium name="The Broad Institute Genomics Platform"/>
            <consortium name="The Broad Institute Genome Sequencing Center for Infectious Disease"/>
            <person name="Wu L."/>
            <person name="Ma J."/>
        </authorList>
    </citation>
    <scope>NUCLEOTIDE SEQUENCE [LARGE SCALE GENOMIC DNA]</scope>
    <source>
        <strain evidence="1 2">JCM 16117</strain>
    </source>
</reference>
<comment type="caution">
    <text evidence="1">The sequence shown here is derived from an EMBL/GenBank/DDBJ whole genome shotgun (WGS) entry which is preliminary data.</text>
</comment>
<dbReference type="Pfam" id="PF03883">
    <property type="entry name" value="H2O2_YaaD"/>
    <property type="match status" value="1"/>
</dbReference>
<protein>
    <submittedName>
        <fullName evidence="1">Peroxide stress protein YaaA</fullName>
    </submittedName>
</protein>
<dbReference type="PANTHER" id="PTHR30283">
    <property type="entry name" value="PEROXIDE STRESS RESPONSE PROTEIN YAAA"/>
    <property type="match status" value="1"/>
</dbReference>
<dbReference type="PANTHER" id="PTHR30283:SF4">
    <property type="entry name" value="PEROXIDE STRESS RESISTANCE PROTEIN YAAA"/>
    <property type="match status" value="1"/>
</dbReference>
<dbReference type="RefSeq" id="WP_259477826.1">
    <property type="nucleotide sequence ID" value="NZ_BAAAQY010000001.1"/>
</dbReference>